<proteinExistence type="predicted"/>
<dbReference type="InterPro" id="IPR036412">
    <property type="entry name" value="HAD-like_sf"/>
</dbReference>
<gene>
    <name evidence="1" type="ORF">LCGC14_2139860</name>
</gene>
<dbReference type="Gene3D" id="3.40.50.1000">
    <property type="entry name" value="HAD superfamily/HAD-like"/>
    <property type="match status" value="1"/>
</dbReference>
<evidence type="ECO:0008006" key="2">
    <source>
        <dbReference type="Google" id="ProtNLM"/>
    </source>
</evidence>
<accession>A0A0F9GV22</accession>
<evidence type="ECO:0000313" key="1">
    <source>
        <dbReference type="EMBL" id="KKL66952.1"/>
    </source>
</evidence>
<dbReference type="InterPro" id="IPR023214">
    <property type="entry name" value="HAD_sf"/>
</dbReference>
<comment type="caution">
    <text evidence="1">The sequence shown here is derived from an EMBL/GenBank/DDBJ whole genome shotgun (WGS) entry which is preliminary data.</text>
</comment>
<reference evidence="1" key="1">
    <citation type="journal article" date="2015" name="Nature">
        <title>Complex archaea that bridge the gap between prokaryotes and eukaryotes.</title>
        <authorList>
            <person name="Spang A."/>
            <person name="Saw J.H."/>
            <person name="Jorgensen S.L."/>
            <person name="Zaremba-Niedzwiedzka K."/>
            <person name="Martijn J."/>
            <person name="Lind A.E."/>
            <person name="van Eijk R."/>
            <person name="Schleper C."/>
            <person name="Guy L."/>
            <person name="Ettema T.J."/>
        </authorList>
    </citation>
    <scope>NUCLEOTIDE SEQUENCE</scope>
</reference>
<sequence>MRIVIDIDGTICEERPTFERALARPKRGASKFINHLKNQGHFVILYTARGWAEYEMTRQWLIRNDIPFDVLLMGKPIYDLWIDDRALKFTSWEKIG</sequence>
<dbReference type="SUPFAM" id="SSF56784">
    <property type="entry name" value="HAD-like"/>
    <property type="match status" value="1"/>
</dbReference>
<name>A0A0F9GV22_9ZZZZ</name>
<dbReference type="EMBL" id="LAZR01027038">
    <property type="protein sequence ID" value="KKL66952.1"/>
    <property type="molecule type" value="Genomic_DNA"/>
</dbReference>
<organism evidence="1">
    <name type="scientific">marine sediment metagenome</name>
    <dbReference type="NCBI Taxonomy" id="412755"/>
    <lineage>
        <taxon>unclassified sequences</taxon>
        <taxon>metagenomes</taxon>
        <taxon>ecological metagenomes</taxon>
    </lineage>
</organism>
<dbReference type="AlphaFoldDB" id="A0A0F9GV22"/>
<protein>
    <recommendedName>
        <fullName evidence="2">FCP1 homology domain-containing protein</fullName>
    </recommendedName>
</protein>